<evidence type="ECO:0000259" key="1">
    <source>
        <dbReference type="PROSITE" id="PS50995"/>
    </source>
</evidence>
<dbReference type="Gene3D" id="1.10.10.10">
    <property type="entry name" value="Winged helix-like DNA-binding domain superfamily/Winged helix DNA-binding domain"/>
    <property type="match status" value="1"/>
</dbReference>
<sequence>MAKPQDRQLVEQWRSIQTTYFHTAGALERALESKFSIGLTEFEILDLVAESADAACRMKQLGERTPMTQSAMSKVVDRLDKAGLISRQSCEDDRRSLFLELTDAGRALHKQAAIEHRALLRENLGKD</sequence>
<dbReference type="Pfam" id="PF12802">
    <property type="entry name" value="MarR_2"/>
    <property type="match status" value="1"/>
</dbReference>
<dbReference type="PROSITE" id="PS50995">
    <property type="entry name" value="HTH_MARR_2"/>
    <property type="match status" value="1"/>
</dbReference>
<dbReference type="InterPro" id="IPR000835">
    <property type="entry name" value="HTH_MarR-typ"/>
</dbReference>
<reference evidence="2 3" key="1">
    <citation type="submission" date="2015-12" db="EMBL/GenBank/DDBJ databases">
        <authorList>
            <person name="Shamseldin A."/>
            <person name="Moawad H."/>
            <person name="Abd El-Rahim W.M."/>
            <person name="Sadowsky M.J."/>
        </authorList>
    </citation>
    <scope>NUCLEOTIDE SEQUENCE [LARGE SCALE GENOMIC DNA]</scope>
    <source>
        <strain evidence="2 3">Ar51</strain>
    </source>
</reference>
<feature type="domain" description="HTH marR-type" evidence="1">
    <location>
        <begin position="1"/>
        <end position="127"/>
    </location>
</feature>
<name>A0A0U3R9R5_9MICC</name>
<organism evidence="2">
    <name type="scientific">Pseudarthrobacter sulfonivorans</name>
    <dbReference type="NCBI Taxonomy" id="121292"/>
    <lineage>
        <taxon>Bacteria</taxon>
        <taxon>Bacillati</taxon>
        <taxon>Actinomycetota</taxon>
        <taxon>Actinomycetes</taxon>
        <taxon>Micrococcales</taxon>
        <taxon>Micrococcaceae</taxon>
        <taxon>Pseudarthrobacter</taxon>
    </lineage>
</organism>
<dbReference type="GO" id="GO:0003700">
    <property type="term" value="F:DNA-binding transcription factor activity"/>
    <property type="evidence" value="ECO:0007669"/>
    <property type="project" value="InterPro"/>
</dbReference>
<dbReference type="KEGG" id="psul:AU252_12645"/>
<dbReference type="Proteomes" id="UP000065151">
    <property type="component" value="Chromosome"/>
</dbReference>
<dbReference type="InterPro" id="IPR039422">
    <property type="entry name" value="MarR/SlyA-like"/>
</dbReference>
<evidence type="ECO:0000313" key="3">
    <source>
        <dbReference type="Proteomes" id="UP000065151"/>
    </source>
</evidence>
<gene>
    <name evidence="2" type="ORF">AU252_12645</name>
</gene>
<dbReference type="EMBL" id="CP013747">
    <property type="protein sequence ID" value="ALV41905.1"/>
    <property type="molecule type" value="Genomic_DNA"/>
</dbReference>
<protein>
    <submittedName>
        <fullName evidence="2">MarR family transcriptional regulator</fullName>
    </submittedName>
</protein>
<dbReference type="PRINTS" id="PR00598">
    <property type="entry name" value="HTHMARR"/>
</dbReference>
<dbReference type="PANTHER" id="PTHR33164:SF99">
    <property type="entry name" value="MARR FAMILY REGULATORY PROTEIN"/>
    <property type="match status" value="1"/>
</dbReference>
<dbReference type="SMART" id="SM00347">
    <property type="entry name" value="HTH_MARR"/>
    <property type="match status" value="1"/>
</dbReference>
<dbReference type="AlphaFoldDB" id="A0A0U3R9R5"/>
<evidence type="ECO:0000313" key="2">
    <source>
        <dbReference type="EMBL" id="ALV41905.1"/>
    </source>
</evidence>
<dbReference type="InterPro" id="IPR036388">
    <property type="entry name" value="WH-like_DNA-bd_sf"/>
</dbReference>
<dbReference type="SUPFAM" id="SSF46785">
    <property type="entry name" value="Winged helix' DNA-binding domain"/>
    <property type="match status" value="1"/>
</dbReference>
<dbReference type="PANTHER" id="PTHR33164">
    <property type="entry name" value="TRANSCRIPTIONAL REGULATOR, MARR FAMILY"/>
    <property type="match status" value="1"/>
</dbReference>
<dbReference type="STRING" id="121292.AU252_12645"/>
<dbReference type="InterPro" id="IPR036390">
    <property type="entry name" value="WH_DNA-bd_sf"/>
</dbReference>
<proteinExistence type="predicted"/>
<dbReference type="RefSeq" id="WP_058931029.1">
    <property type="nucleotide sequence ID" value="NZ_CP013747.1"/>
</dbReference>
<accession>A0A0U3R9R5</accession>
<dbReference type="GO" id="GO:0006950">
    <property type="term" value="P:response to stress"/>
    <property type="evidence" value="ECO:0007669"/>
    <property type="project" value="TreeGrafter"/>
</dbReference>